<dbReference type="Proteomes" id="UP001470230">
    <property type="component" value="Unassembled WGS sequence"/>
</dbReference>
<evidence type="ECO:0000313" key="9">
    <source>
        <dbReference type="Proteomes" id="UP001470230"/>
    </source>
</evidence>
<feature type="transmembrane region" description="Helical" evidence="6">
    <location>
        <begin position="77"/>
        <end position="97"/>
    </location>
</feature>
<feature type="compositionally biased region" description="Basic and acidic residues" evidence="5">
    <location>
        <begin position="400"/>
        <end position="419"/>
    </location>
</feature>
<dbReference type="PROSITE" id="PS00217">
    <property type="entry name" value="SUGAR_TRANSPORT_2"/>
    <property type="match status" value="1"/>
</dbReference>
<keyword evidence="4 6" id="KW-0472">Membrane</keyword>
<dbReference type="InterPro" id="IPR020846">
    <property type="entry name" value="MFS_dom"/>
</dbReference>
<feature type="transmembrane region" description="Helical" evidence="6">
    <location>
        <begin position="339"/>
        <end position="359"/>
    </location>
</feature>
<gene>
    <name evidence="8" type="ORF">M9Y10_020710</name>
</gene>
<keyword evidence="3 6" id="KW-1133">Transmembrane helix</keyword>
<feature type="region of interest" description="Disordered" evidence="5">
    <location>
        <begin position="400"/>
        <end position="432"/>
    </location>
</feature>
<proteinExistence type="predicted"/>
<evidence type="ECO:0000256" key="5">
    <source>
        <dbReference type="SAM" id="MobiDB-lite"/>
    </source>
</evidence>
<protein>
    <submittedName>
        <fullName evidence="8">Glucose import</fullName>
    </submittedName>
</protein>
<dbReference type="SUPFAM" id="SSF103473">
    <property type="entry name" value="MFS general substrate transporter"/>
    <property type="match status" value="1"/>
</dbReference>
<dbReference type="PRINTS" id="PR00171">
    <property type="entry name" value="SUGRTRNSPORT"/>
</dbReference>
<accession>A0ABR2HGD7</accession>
<dbReference type="InterPro" id="IPR005829">
    <property type="entry name" value="Sugar_transporter_CS"/>
</dbReference>
<dbReference type="InterPro" id="IPR050549">
    <property type="entry name" value="MFS_Trehalose_Transporter"/>
</dbReference>
<keyword evidence="9" id="KW-1185">Reference proteome</keyword>
<evidence type="ECO:0000256" key="2">
    <source>
        <dbReference type="ARBA" id="ARBA00022692"/>
    </source>
</evidence>
<comment type="caution">
    <text evidence="8">The sequence shown here is derived from an EMBL/GenBank/DDBJ whole genome shotgun (WGS) entry which is preliminary data.</text>
</comment>
<evidence type="ECO:0000256" key="6">
    <source>
        <dbReference type="SAM" id="Phobius"/>
    </source>
</evidence>
<name>A0ABR2HGD7_9EUKA</name>
<dbReference type="EMBL" id="JAPFFF010000030">
    <property type="protein sequence ID" value="KAK8845789.1"/>
    <property type="molecule type" value="Genomic_DNA"/>
</dbReference>
<feature type="transmembrane region" description="Helical" evidence="6">
    <location>
        <begin position="165"/>
        <end position="183"/>
    </location>
</feature>
<feature type="transmembrane region" description="Helical" evidence="6">
    <location>
        <begin position="103"/>
        <end position="125"/>
    </location>
</feature>
<dbReference type="PANTHER" id="PTHR48021:SF1">
    <property type="entry name" value="GH07001P-RELATED"/>
    <property type="match status" value="1"/>
</dbReference>
<evidence type="ECO:0000259" key="7">
    <source>
        <dbReference type="PROSITE" id="PS50850"/>
    </source>
</evidence>
<feature type="transmembrane region" description="Helical" evidence="6">
    <location>
        <begin position="137"/>
        <end position="159"/>
    </location>
</feature>
<evidence type="ECO:0000256" key="3">
    <source>
        <dbReference type="ARBA" id="ARBA00022989"/>
    </source>
</evidence>
<feature type="transmembrane region" description="Helical" evidence="6">
    <location>
        <begin position="9"/>
        <end position="30"/>
    </location>
</feature>
<dbReference type="InterPro" id="IPR005828">
    <property type="entry name" value="MFS_sugar_transport-like"/>
</dbReference>
<evidence type="ECO:0000313" key="8">
    <source>
        <dbReference type="EMBL" id="KAK8845789.1"/>
    </source>
</evidence>
<feature type="compositionally biased region" description="Acidic residues" evidence="5">
    <location>
        <begin position="420"/>
        <end position="432"/>
    </location>
</feature>
<feature type="transmembrane region" description="Helical" evidence="6">
    <location>
        <begin position="371"/>
        <end position="390"/>
    </location>
</feature>
<organism evidence="8 9">
    <name type="scientific">Tritrichomonas musculus</name>
    <dbReference type="NCBI Taxonomy" id="1915356"/>
    <lineage>
        <taxon>Eukaryota</taxon>
        <taxon>Metamonada</taxon>
        <taxon>Parabasalia</taxon>
        <taxon>Tritrichomonadida</taxon>
        <taxon>Tritrichomonadidae</taxon>
        <taxon>Tritrichomonas</taxon>
    </lineage>
</organism>
<dbReference type="PANTHER" id="PTHR48021">
    <property type="match status" value="1"/>
</dbReference>
<dbReference type="Pfam" id="PF00083">
    <property type="entry name" value="Sugar_tr"/>
    <property type="match status" value="2"/>
</dbReference>
<feature type="transmembrane region" description="Helical" evidence="6">
    <location>
        <begin position="276"/>
        <end position="294"/>
    </location>
</feature>
<feature type="transmembrane region" description="Helical" evidence="6">
    <location>
        <begin position="208"/>
        <end position="227"/>
    </location>
</feature>
<dbReference type="Gene3D" id="1.20.1250.20">
    <property type="entry name" value="MFS general substrate transporter like domains"/>
    <property type="match status" value="2"/>
</dbReference>
<dbReference type="PROSITE" id="PS50850">
    <property type="entry name" value="MFS"/>
    <property type="match status" value="1"/>
</dbReference>
<dbReference type="InterPro" id="IPR003663">
    <property type="entry name" value="Sugar/inositol_transpt"/>
</dbReference>
<reference evidence="8 9" key="1">
    <citation type="submission" date="2024-04" db="EMBL/GenBank/DDBJ databases">
        <title>Tritrichomonas musculus Genome.</title>
        <authorList>
            <person name="Alves-Ferreira E."/>
            <person name="Grigg M."/>
            <person name="Lorenzi H."/>
            <person name="Galac M."/>
        </authorList>
    </citation>
    <scope>NUCLEOTIDE SEQUENCE [LARGE SCALE GENOMIC DNA]</scope>
    <source>
        <strain evidence="8 9">EAF2021</strain>
    </source>
</reference>
<keyword evidence="2 6" id="KW-0812">Transmembrane</keyword>
<feature type="domain" description="Major facilitator superfamily (MFS) profile" evidence="7">
    <location>
        <begin position="11"/>
        <end position="394"/>
    </location>
</feature>
<comment type="subcellular location">
    <subcellularLocation>
        <location evidence="1">Membrane</location>
        <topology evidence="1">Multi-pass membrane protein</topology>
    </subcellularLocation>
</comment>
<sequence length="432" mass="48166">MGGFCQKALIYVISLSIGTLSVGFVLGFYAAAYESQNIDFQLDTSMKASIYNAIAPICAIFGGLIINFTIARYGRKYPTMIASAVVIIGNILIIITKTSYKELAYVGRAIAGLGCGAVSTVNPVYIAELSPTEVRGAYGVMSQLFCSIGGLLIYMFGIWLEWRPIAGISMVPPAITIIVTFFIPESPAFERMDETVKTKQINLFQKKYLKPLLISLLVVIFQQFSGINALGSNLNFIFENSNINLDPAVSSTIVSSAQVVTVALSTPLVEFLGRRITWWLSSVGQAIFLFILFANQKWNWSNVLPVVMMFFDILFFGIGLGPLPWFVVPELFPDEVRGLAMGVIQAVNWFLCALMIFVFPTMQETMGLDWVYFFYSMFMFLSFFYGLFFLPETRGEEMGHIVKQEEENEKEDQYKKENDASENEDSSAADAV</sequence>
<feature type="transmembrane region" description="Helical" evidence="6">
    <location>
        <begin position="306"/>
        <end position="327"/>
    </location>
</feature>
<feature type="transmembrane region" description="Helical" evidence="6">
    <location>
        <begin position="50"/>
        <end position="70"/>
    </location>
</feature>
<evidence type="ECO:0000256" key="4">
    <source>
        <dbReference type="ARBA" id="ARBA00023136"/>
    </source>
</evidence>
<dbReference type="InterPro" id="IPR036259">
    <property type="entry name" value="MFS_trans_sf"/>
</dbReference>
<evidence type="ECO:0000256" key="1">
    <source>
        <dbReference type="ARBA" id="ARBA00004141"/>
    </source>
</evidence>